<keyword evidence="5" id="KW-0698">rRNA processing</keyword>
<keyword evidence="4" id="KW-0690">Ribosome biogenesis</keyword>
<evidence type="ECO:0000256" key="5">
    <source>
        <dbReference type="ARBA" id="ARBA00022552"/>
    </source>
</evidence>
<feature type="compositionally biased region" description="Acidic residues" evidence="9">
    <location>
        <begin position="100"/>
        <end position="125"/>
    </location>
</feature>
<evidence type="ECO:0000256" key="3">
    <source>
        <dbReference type="ARBA" id="ARBA00021438"/>
    </source>
</evidence>
<keyword evidence="11" id="KW-1185">Reference proteome</keyword>
<dbReference type="GO" id="GO:0000493">
    <property type="term" value="P:box H/ACA snoRNP assembly"/>
    <property type="evidence" value="ECO:0007669"/>
    <property type="project" value="InterPro"/>
</dbReference>
<dbReference type="OMA" id="GHQGCCN"/>
<protein>
    <recommendedName>
        <fullName evidence="3">H/ACA ribonucleoprotein complex non-core subunit NAF1</fullName>
    </recommendedName>
</protein>
<feature type="region of interest" description="Disordered" evidence="9">
    <location>
        <begin position="294"/>
        <end position="370"/>
    </location>
</feature>
<comment type="similarity">
    <text evidence="2">Belongs to the NAF1 family.</text>
</comment>
<dbReference type="SUPFAM" id="SSF50447">
    <property type="entry name" value="Translation proteins"/>
    <property type="match status" value="1"/>
</dbReference>
<evidence type="ECO:0000256" key="1">
    <source>
        <dbReference type="ARBA" id="ARBA00004123"/>
    </source>
</evidence>
<keyword evidence="7" id="KW-0694">RNA-binding</keyword>
<proteinExistence type="inferred from homology"/>
<evidence type="ECO:0000256" key="7">
    <source>
        <dbReference type="ARBA" id="ARBA00022884"/>
    </source>
</evidence>
<feature type="compositionally biased region" description="Acidic residues" evidence="9">
    <location>
        <begin position="84"/>
        <end position="93"/>
    </location>
</feature>
<evidence type="ECO:0000313" key="11">
    <source>
        <dbReference type="Proteomes" id="UP000324705"/>
    </source>
</evidence>
<feature type="region of interest" description="Disordered" evidence="9">
    <location>
        <begin position="1"/>
        <end position="129"/>
    </location>
</feature>
<feature type="compositionally biased region" description="Basic and acidic residues" evidence="9">
    <location>
        <begin position="328"/>
        <end position="338"/>
    </location>
</feature>
<keyword evidence="8" id="KW-0539">Nucleus</keyword>
<gene>
    <name evidence="10" type="ORF">TRITD_6Av1G148340</name>
</gene>
<keyword evidence="6" id="KW-0597">Phosphoprotein</keyword>
<dbReference type="PANTHER" id="PTHR31633">
    <property type="entry name" value="H/ACA RIBONUCLEOPROTEIN COMPLEX NON-CORE SUBUNIT NAF1"/>
    <property type="match status" value="1"/>
</dbReference>
<dbReference type="EMBL" id="LT934121">
    <property type="protein sequence ID" value="VAI47271.1"/>
    <property type="molecule type" value="Genomic_DNA"/>
</dbReference>
<feature type="region of interest" description="Disordered" evidence="9">
    <location>
        <begin position="149"/>
        <end position="178"/>
    </location>
</feature>
<dbReference type="InterPro" id="IPR040309">
    <property type="entry name" value="Naf1"/>
</dbReference>
<dbReference type="GO" id="GO:0005634">
    <property type="term" value="C:nucleus"/>
    <property type="evidence" value="ECO:0007669"/>
    <property type="project" value="UniProtKB-SubCell"/>
</dbReference>
<dbReference type="InterPro" id="IPR009000">
    <property type="entry name" value="Transl_B-barrel_sf"/>
</dbReference>
<feature type="compositionally biased region" description="Acidic residues" evidence="9">
    <location>
        <begin position="299"/>
        <end position="315"/>
    </location>
</feature>
<feature type="region of interest" description="Disordered" evidence="9">
    <location>
        <begin position="543"/>
        <end position="596"/>
    </location>
</feature>
<dbReference type="GO" id="GO:0006364">
    <property type="term" value="P:rRNA processing"/>
    <property type="evidence" value="ECO:0007669"/>
    <property type="project" value="UniProtKB-KW"/>
</dbReference>
<feature type="compositionally biased region" description="Low complexity" evidence="9">
    <location>
        <begin position="574"/>
        <end position="596"/>
    </location>
</feature>
<dbReference type="GO" id="GO:0001522">
    <property type="term" value="P:pseudouridine synthesis"/>
    <property type="evidence" value="ECO:0007669"/>
    <property type="project" value="InterPro"/>
</dbReference>
<feature type="compositionally biased region" description="Basic and acidic residues" evidence="9">
    <location>
        <begin position="37"/>
        <end position="51"/>
    </location>
</feature>
<dbReference type="FunFam" id="2.40.10.230:FF:000002">
    <property type="entry name" value="H/ACA ribonucleoprotein complex non-core subunit NAF1"/>
    <property type="match status" value="1"/>
</dbReference>
<evidence type="ECO:0000256" key="2">
    <source>
        <dbReference type="ARBA" id="ARBA00009801"/>
    </source>
</evidence>
<organism evidence="10 11">
    <name type="scientific">Triticum turgidum subsp. durum</name>
    <name type="common">Durum wheat</name>
    <name type="synonym">Triticum durum</name>
    <dbReference type="NCBI Taxonomy" id="4567"/>
    <lineage>
        <taxon>Eukaryota</taxon>
        <taxon>Viridiplantae</taxon>
        <taxon>Streptophyta</taxon>
        <taxon>Embryophyta</taxon>
        <taxon>Tracheophyta</taxon>
        <taxon>Spermatophyta</taxon>
        <taxon>Magnoliopsida</taxon>
        <taxon>Liliopsida</taxon>
        <taxon>Poales</taxon>
        <taxon>Poaceae</taxon>
        <taxon>BOP clade</taxon>
        <taxon>Pooideae</taxon>
        <taxon>Triticodae</taxon>
        <taxon>Triticeae</taxon>
        <taxon>Triticinae</taxon>
        <taxon>Triticum</taxon>
    </lineage>
</organism>
<sequence>MDSEVLVKEVLKDGRGKREEGSKDEAAVRAEMIPEVSLEKEVEGGGSKGEDQSNGEASGDAEMNSEVSAEVETENGGSKGKEESEAEEEDGESGEATSSSEEEEEDDDEEGEESSEASSSSDEEEQRANNHCGVGDMAALIEEGKLMVGINDDDDDDDDEDEEEEEASKGHVNSKHEAEILPPVPKIEVQLEPHHKALPVGTISSIMGERVIVEGSAQHNPLNEGSILWITESRTPLGIVEELFGPVKNPYYLVRYNSVEEVPSGISAGTAVSFVMEFANHILNVKELYTKGYDGSGDNIEDQTDDPEFSDDEKEAEYKRSLRLAKGQTDRQLDSKKHSGDKKRKQPRDAGFHKGIPRTHDVATPAHQSKHRIYRSDMAPVADNSGRSRTSVPIMTPPVTLNPAMASAIQFADQIGGCFPNPSHQFLPQQPNVVWPGGFPPSMYPNMGINGAALAANIMQNILSGSNQYRQHYQNQNFGGFLNGIPMTPTQFIPQSGMPVNPMPFGGPQVNPPFGPTSELGMGQGNFGNLGYLAGDQGLPHLGLPNAQGYGRLPSSHGGGGQRPMQFNSGQFNQGSSSLSGRRPQQQGGQHSQGRGRVILESNKMLFVVAMPPKSSLAPAVSVCLCSFAAHGCSSATACCGSSNGRPPMLHMVIVAMHAGTGHQGCCNCGDHELCSFAAHRYNSATAGCGSSNGWPPMLDIATAAMHAGTGHQGCCNRGDHELEPLPMRLGITIW</sequence>
<dbReference type="Pfam" id="PF04410">
    <property type="entry name" value="Gar1"/>
    <property type="match status" value="1"/>
</dbReference>
<evidence type="ECO:0000256" key="9">
    <source>
        <dbReference type="SAM" id="MobiDB-lite"/>
    </source>
</evidence>
<dbReference type="PANTHER" id="PTHR31633:SF5">
    <property type="entry name" value="H_ACA RIBONUCLEOPROTEIN COMPLEX NON-CORE SUBUNIT NAF1"/>
    <property type="match status" value="1"/>
</dbReference>
<dbReference type="AlphaFoldDB" id="A0A9R0Y316"/>
<comment type="subcellular location">
    <subcellularLocation>
        <location evidence="1">Nucleus</location>
    </subcellularLocation>
</comment>
<reference evidence="10 11" key="1">
    <citation type="submission" date="2017-09" db="EMBL/GenBank/DDBJ databases">
        <authorList>
            <consortium name="International Durum Wheat Genome Sequencing Consortium (IDWGSC)"/>
            <person name="Milanesi L."/>
        </authorList>
    </citation>
    <scope>NUCLEOTIDE SEQUENCE [LARGE SCALE GENOMIC DNA]</scope>
    <source>
        <strain evidence="11">cv. Svevo</strain>
    </source>
</reference>
<evidence type="ECO:0000256" key="8">
    <source>
        <dbReference type="ARBA" id="ARBA00023242"/>
    </source>
</evidence>
<dbReference type="Gramene" id="TRITD6Av1G148340.2">
    <property type="protein sequence ID" value="TRITD6Av1G148340.2"/>
    <property type="gene ID" value="TRITD6Av1G148340"/>
</dbReference>
<dbReference type="GO" id="GO:0005732">
    <property type="term" value="C:sno(s)RNA-containing ribonucleoprotein complex"/>
    <property type="evidence" value="ECO:0007669"/>
    <property type="project" value="InterPro"/>
</dbReference>
<accession>A0A9R0Y316</accession>
<dbReference type="InterPro" id="IPR038664">
    <property type="entry name" value="Gar1/Naf1_Cbf5-bd_sf"/>
</dbReference>
<evidence type="ECO:0000256" key="4">
    <source>
        <dbReference type="ARBA" id="ARBA00022517"/>
    </source>
</evidence>
<evidence type="ECO:0000313" key="10">
    <source>
        <dbReference type="EMBL" id="VAI47271.1"/>
    </source>
</evidence>
<dbReference type="InterPro" id="IPR007504">
    <property type="entry name" value="H/ACA_rnp_Gar1/Naf1"/>
</dbReference>
<feature type="compositionally biased region" description="Acidic residues" evidence="9">
    <location>
        <begin position="151"/>
        <end position="166"/>
    </location>
</feature>
<evidence type="ECO:0000256" key="6">
    <source>
        <dbReference type="ARBA" id="ARBA00022553"/>
    </source>
</evidence>
<dbReference type="GO" id="GO:0003723">
    <property type="term" value="F:RNA binding"/>
    <property type="evidence" value="ECO:0007669"/>
    <property type="project" value="UniProtKB-KW"/>
</dbReference>
<dbReference type="Gene3D" id="2.40.10.230">
    <property type="entry name" value="Probable tRNA pseudouridine synthase domain"/>
    <property type="match status" value="1"/>
</dbReference>
<dbReference type="Proteomes" id="UP000324705">
    <property type="component" value="Chromosome 6A"/>
</dbReference>
<feature type="compositionally biased region" description="Basic and acidic residues" evidence="9">
    <location>
        <begin position="1"/>
        <end position="28"/>
    </location>
</feature>
<name>A0A9R0Y316_TRITD</name>